<name>A0A2S7XUI6_9GAMM</name>
<evidence type="ECO:0000313" key="1">
    <source>
        <dbReference type="EMBL" id="PQJ97399.1"/>
    </source>
</evidence>
<reference evidence="1 2" key="1">
    <citation type="submission" date="2018-01" db="EMBL/GenBank/DDBJ databases">
        <title>The complete genome sequence of Chromatium okenii LaCa, a purple sulfur bacterium with a turbulent life.</title>
        <authorList>
            <person name="Luedin S.M."/>
            <person name="Liechti N."/>
            <person name="Storelli N."/>
            <person name="Danza F."/>
            <person name="Wittwer M."/>
            <person name="Pothier J.F."/>
            <person name="Tonolla M.A."/>
        </authorList>
    </citation>
    <scope>NUCLEOTIDE SEQUENCE [LARGE SCALE GENOMIC DNA]</scope>
    <source>
        <strain evidence="1 2">LaCa</strain>
    </source>
</reference>
<sequence>MPLAMSGFLLFTITFNRSSNMNQSTSATNDFELLNDEQVQQQHANQIAVQVFHGEENAKKRAISLQDLSILIAASAMNCP</sequence>
<evidence type="ECO:0000313" key="2">
    <source>
        <dbReference type="Proteomes" id="UP000239936"/>
    </source>
</evidence>
<protein>
    <submittedName>
        <fullName evidence="1">Uncharacterized protein</fullName>
    </submittedName>
</protein>
<dbReference type="AlphaFoldDB" id="A0A2S7XUI6"/>
<organism evidence="1 2">
    <name type="scientific">Chromatium okenii</name>
    <dbReference type="NCBI Taxonomy" id="61644"/>
    <lineage>
        <taxon>Bacteria</taxon>
        <taxon>Pseudomonadati</taxon>
        <taxon>Pseudomonadota</taxon>
        <taxon>Gammaproteobacteria</taxon>
        <taxon>Chromatiales</taxon>
        <taxon>Chromatiaceae</taxon>
        <taxon>Chromatium</taxon>
    </lineage>
</organism>
<gene>
    <name evidence="1" type="ORF">CXB77_02460</name>
</gene>
<comment type="caution">
    <text evidence="1">The sequence shown here is derived from an EMBL/GenBank/DDBJ whole genome shotgun (WGS) entry which is preliminary data.</text>
</comment>
<dbReference type="EMBL" id="PPGH01000013">
    <property type="protein sequence ID" value="PQJ97399.1"/>
    <property type="molecule type" value="Genomic_DNA"/>
</dbReference>
<proteinExistence type="predicted"/>
<keyword evidence="2" id="KW-1185">Reference proteome</keyword>
<dbReference type="Proteomes" id="UP000239936">
    <property type="component" value="Unassembled WGS sequence"/>
</dbReference>
<accession>A0A2S7XUI6</accession>